<dbReference type="AlphaFoldDB" id="A0AAJ6GSB3"/>
<dbReference type="InterPro" id="IPR049923">
    <property type="entry name" value="AvrXv3-like"/>
</dbReference>
<name>A0AAJ6GSB3_9XANT</name>
<feature type="region of interest" description="Disordered" evidence="1">
    <location>
        <begin position="37"/>
        <end position="56"/>
    </location>
</feature>
<dbReference type="RefSeq" id="WP_241442353.1">
    <property type="nucleotide sequence ID" value="NZ_CP127225.1"/>
</dbReference>
<dbReference type="NCBIfam" id="NF041401">
    <property type="entry name" value="XopAF"/>
    <property type="match status" value="1"/>
</dbReference>
<evidence type="ECO:0000313" key="2">
    <source>
        <dbReference type="EMBL" id="WIX06863.1"/>
    </source>
</evidence>
<proteinExistence type="predicted"/>
<gene>
    <name evidence="2" type="primary">xopAF</name>
    <name evidence="2" type="ORF">QN060_01215</name>
</gene>
<accession>A0AAJ6GSB3</accession>
<protein>
    <submittedName>
        <fullName evidence="2">XopAF/AvrXv3 family type III secretion system effector</fullName>
    </submittedName>
</protein>
<evidence type="ECO:0000313" key="3">
    <source>
        <dbReference type="Proteomes" id="UP001228059"/>
    </source>
</evidence>
<organism evidence="2 3">
    <name type="scientific">Xanthomonas oryzae pv. leersiae</name>
    <dbReference type="NCBI Taxonomy" id="3112258"/>
    <lineage>
        <taxon>Bacteria</taxon>
        <taxon>Pseudomonadati</taxon>
        <taxon>Pseudomonadota</taxon>
        <taxon>Gammaproteobacteria</taxon>
        <taxon>Lysobacterales</taxon>
        <taxon>Lysobacteraceae</taxon>
        <taxon>Xanthomonas</taxon>
    </lineage>
</organism>
<evidence type="ECO:0000256" key="1">
    <source>
        <dbReference type="SAM" id="MobiDB-lite"/>
    </source>
</evidence>
<sequence length="286" mass="31136">MGNCFSSVSAAEGRAYSQAYDTAQSAEPELTFSEQHCTPDDSGPLTGLGGRPTNLSHHRLAQDGDTLVMVPVTYYQKARSHPHSQIKDRSQSALPIIDVGGADAAQGRAFAIDHSTTVKVAGFNYNVPNDAHTTHLYSTGTSLRNTPVITDGMGACIAVAFAAERIDPRSKRPMPGAKVRVFHVYPFSRLELAPDEVMKAIQRHIDEIREDGLTLRVAMHGGLSDSDSSLTTASALRELFNSQQVPVEFDETCEKRMEETPLGAVINSDYSVNFITRLVATEQLRD</sequence>
<dbReference type="Proteomes" id="UP001228059">
    <property type="component" value="Chromosome"/>
</dbReference>
<dbReference type="EMBL" id="CP127225">
    <property type="protein sequence ID" value="WIX06863.1"/>
    <property type="molecule type" value="Genomic_DNA"/>
</dbReference>
<reference evidence="2 3" key="1">
    <citation type="submission" date="2023-05" db="EMBL/GenBank/DDBJ databases">
        <title>Complete Genome Resource of Xanthomonas oryzae pv. leersiae Strain YNJC Isolated From Plateau Japonica Rice in Southwest China.</title>
        <authorList>
            <person name="Aa X."/>
            <person name="Mei L."/>
            <person name="Liu P."/>
            <person name="Yang Y."/>
            <person name="Tang C."/>
            <person name="Zhang F."/>
            <person name="Dong C."/>
            <person name="Wang B."/>
            <person name="Chen X."/>
            <person name="Dai L."/>
        </authorList>
    </citation>
    <scope>NUCLEOTIDE SEQUENCE [LARGE SCALE GENOMIC DNA]</scope>
    <source>
        <strain evidence="2 3">YNJC</strain>
    </source>
</reference>